<evidence type="ECO:0000313" key="3">
    <source>
        <dbReference type="EMBL" id="QDT40376.1"/>
    </source>
</evidence>
<dbReference type="CDD" id="cd05233">
    <property type="entry name" value="SDR_c"/>
    <property type="match status" value="1"/>
</dbReference>
<dbReference type="InterPro" id="IPR057326">
    <property type="entry name" value="KR_dom"/>
</dbReference>
<dbReference type="FunFam" id="3.40.50.720:FF:000084">
    <property type="entry name" value="Short-chain dehydrogenase reductase"/>
    <property type="match status" value="1"/>
</dbReference>
<dbReference type="InterPro" id="IPR002347">
    <property type="entry name" value="SDR_fam"/>
</dbReference>
<dbReference type="Pfam" id="PF13561">
    <property type="entry name" value="adh_short_C2"/>
    <property type="match status" value="1"/>
</dbReference>
<gene>
    <name evidence="3" type="ORF">Pan241w_04330</name>
</gene>
<dbReference type="RefSeq" id="WP_145210206.1">
    <property type="nucleotide sequence ID" value="NZ_CP036269.1"/>
</dbReference>
<dbReference type="GO" id="GO:0047936">
    <property type="term" value="F:glucose 1-dehydrogenase [NAD(P)+] activity"/>
    <property type="evidence" value="ECO:0007669"/>
    <property type="project" value="UniProtKB-EC"/>
</dbReference>
<dbReference type="InterPro" id="IPR050259">
    <property type="entry name" value="SDR"/>
</dbReference>
<keyword evidence="4" id="KW-1185">Reference proteome</keyword>
<dbReference type="PRINTS" id="PR00080">
    <property type="entry name" value="SDRFAMILY"/>
</dbReference>
<dbReference type="Proteomes" id="UP000317171">
    <property type="component" value="Chromosome"/>
</dbReference>
<dbReference type="KEGG" id="gaz:Pan241w_04330"/>
<accession>A0A517R8Z9</accession>
<dbReference type="PANTHER" id="PTHR42879">
    <property type="entry name" value="3-OXOACYL-(ACYL-CARRIER-PROTEIN) REDUCTASE"/>
    <property type="match status" value="1"/>
</dbReference>
<evidence type="ECO:0000256" key="1">
    <source>
        <dbReference type="ARBA" id="ARBA00006484"/>
    </source>
</evidence>
<organism evidence="3 4">
    <name type="scientific">Gimesia alba</name>
    <dbReference type="NCBI Taxonomy" id="2527973"/>
    <lineage>
        <taxon>Bacteria</taxon>
        <taxon>Pseudomonadati</taxon>
        <taxon>Planctomycetota</taxon>
        <taxon>Planctomycetia</taxon>
        <taxon>Planctomycetales</taxon>
        <taxon>Planctomycetaceae</taxon>
        <taxon>Gimesia</taxon>
    </lineage>
</organism>
<feature type="domain" description="Ketoreductase" evidence="2">
    <location>
        <begin position="5"/>
        <end position="189"/>
    </location>
</feature>
<reference evidence="3 4" key="1">
    <citation type="submission" date="2019-02" db="EMBL/GenBank/DDBJ databases">
        <title>Deep-cultivation of Planctomycetes and their phenomic and genomic characterization uncovers novel biology.</title>
        <authorList>
            <person name="Wiegand S."/>
            <person name="Jogler M."/>
            <person name="Boedeker C."/>
            <person name="Pinto D."/>
            <person name="Vollmers J."/>
            <person name="Rivas-Marin E."/>
            <person name="Kohn T."/>
            <person name="Peeters S.H."/>
            <person name="Heuer A."/>
            <person name="Rast P."/>
            <person name="Oberbeckmann S."/>
            <person name="Bunk B."/>
            <person name="Jeske O."/>
            <person name="Meyerdierks A."/>
            <person name="Storesund J.E."/>
            <person name="Kallscheuer N."/>
            <person name="Luecker S."/>
            <person name="Lage O.M."/>
            <person name="Pohl T."/>
            <person name="Merkel B.J."/>
            <person name="Hornburger P."/>
            <person name="Mueller R.-W."/>
            <person name="Bruemmer F."/>
            <person name="Labrenz M."/>
            <person name="Spormann A.M."/>
            <person name="Op den Camp H."/>
            <person name="Overmann J."/>
            <person name="Amann R."/>
            <person name="Jetten M.S.M."/>
            <person name="Mascher T."/>
            <person name="Medema M.H."/>
            <person name="Devos D.P."/>
            <person name="Kaster A.-K."/>
            <person name="Ovreas L."/>
            <person name="Rohde M."/>
            <person name="Galperin M.Y."/>
            <person name="Jogler C."/>
        </authorList>
    </citation>
    <scope>NUCLEOTIDE SEQUENCE [LARGE SCALE GENOMIC DNA]</scope>
    <source>
        <strain evidence="3 4">Pan241w</strain>
    </source>
</reference>
<dbReference type="PANTHER" id="PTHR42879:SF2">
    <property type="entry name" value="3-OXOACYL-[ACYL-CARRIER-PROTEIN] REDUCTASE FABG"/>
    <property type="match status" value="1"/>
</dbReference>
<dbReference type="EC" id="1.1.1.47" evidence="3"/>
<dbReference type="PRINTS" id="PR00081">
    <property type="entry name" value="GDHRDH"/>
</dbReference>
<dbReference type="SMART" id="SM00822">
    <property type="entry name" value="PKS_KR"/>
    <property type="match status" value="1"/>
</dbReference>
<dbReference type="OrthoDB" id="9803333at2"/>
<dbReference type="InterPro" id="IPR020904">
    <property type="entry name" value="Sc_DH/Rdtase_CS"/>
</dbReference>
<dbReference type="PROSITE" id="PS00061">
    <property type="entry name" value="ADH_SHORT"/>
    <property type="match status" value="1"/>
</dbReference>
<protein>
    <submittedName>
        <fullName evidence="3">Glucose 1-dehydrogenase</fullName>
        <ecNumber evidence="3">1.1.1.47</ecNumber>
    </submittedName>
</protein>
<dbReference type="GO" id="GO:0032787">
    <property type="term" value="P:monocarboxylic acid metabolic process"/>
    <property type="evidence" value="ECO:0007669"/>
    <property type="project" value="UniProtKB-ARBA"/>
</dbReference>
<dbReference type="Gene3D" id="3.40.50.720">
    <property type="entry name" value="NAD(P)-binding Rossmann-like Domain"/>
    <property type="match status" value="1"/>
</dbReference>
<name>A0A517R8Z9_9PLAN</name>
<dbReference type="InterPro" id="IPR036291">
    <property type="entry name" value="NAD(P)-bd_dom_sf"/>
</dbReference>
<dbReference type="AlphaFoldDB" id="A0A517R8Z9"/>
<comment type="similarity">
    <text evidence="1">Belongs to the short-chain dehydrogenases/reductases (SDR) family.</text>
</comment>
<proteinExistence type="inferred from homology"/>
<evidence type="ECO:0000259" key="2">
    <source>
        <dbReference type="SMART" id="SM00822"/>
    </source>
</evidence>
<evidence type="ECO:0000313" key="4">
    <source>
        <dbReference type="Proteomes" id="UP000317171"/>
    </source>
</evidence>
<dbReference type="SUPFAM" id="SSF51735">
    <property type="entry name" value="NAD(P)-binding Rossmann-fold domains"/>
    <property type="match status" value="1"/>
</dbReference>
<keyword evidence="3" id="KW-0560">Oxidoreductase</keyword>
<sequence length="272" mass="29538">MNERPVAMITGAAGGIGGETAVCFAERGYDCVLLALPSDDLEPVTNRIEQAGGQFLCCLGDLTDLDYAKSAVEQCMATWRRIDVLVNNAAWREIITMRKIELASWEKTLRVCLTAPAFISRWCAEQMEPQGKGVIINVSSIQSQMAAGISPAYVAAKGALDSLTYELATLYGPAGIRVLSVNPGAIDTAMGKDIAVDQQQTTADKIRQASEEMIPLRRWAHPREIARSIVMLASDDASYLTGTSITVDGGWKQQCSPYPIKHLQLPDEFPAE</sequence>
<dbReference type="EMBL" id="CP036269">
    <property type="protein sequence ID" value="QDT40376.1"/>
    <property type="molecule type" value="Genomic_DNA"/>
</dbReference>